<reference evidence="1" key="1">
    <citation type="submission" date="2020-02" db="EMBL/GenBank/DDBJ databases">
        <authorList>
            <person name="Meier V. D."/>
        </authorList>
    </citation>
    <scope>NUCLEOTIDE SEQUENCE</scope>
    <source>
        <strain evidence="1">AVDCRST_MAG86</strain>
    </source>
</reference>
<evidence type="ECO:0000313" key="1">
    <source>
        <dbReference type="EMBL" id="CAA9586176.1"/>
    </source>
</evidence>
<proteinExistence type="predicted"/>
<organism evidence="1">
    <name type="scientific">uncultured Truepera sp</name>
    <dbReference type="NCBI Taxonomy" id="543023"/>
    <lineage>
        <taxon>Bacteria</taxon>
        <taxon>Thermotogati</taxon>
        <taxon>Deinococcota</taxon>
        <taxon>Deinococci</taxon>
        <taxon>Trueperales</taxon>
        <taxon>Trueperaceae</taxon>
        <taxon>Truepera</taxon>
        <taxon>environmental samples</taxon>
    </lineage>
</organism>
<gene>
    <name evidence="1" type="ORF">AVDCRST_MAG86-3566</name>
</gene>
<sequence length="82" mass="9391">MRRSQLSSDDRNTQALLDEYCTLVDADMADFLRLYLVSLRRDIELGLTCGEPERAAQAEQDIVQVVADVRDRIELCKKRFAA</sequence>
<dbReference type="EMBL" id="CADCWP010000317">
    <property type="protein sequence ID" value="CAA9586176.1"/>
    <property type="molecule type" value="Genomic_DNA"/>
</dbReference>
<accession>A0A6J4VXI4</accession>
<dbReference type="AlphaFoldDB" id="A0A6J4VXI4"/>
<protein>
    <submittedName>
        <fullName evidence="1">Uncharacterized protein</fullName>
    </submittedName>
</protein>
<name>A0A6J4VXI4_9DEIN</name>